<keyword evidence="5" id="KW-1185">Reference proteome</keyword>
<dbReference type="Gene3D" id="2.60.40.10">
    <property type="entry name" value="Immunoglobulins"/>
    <property type="match status" value="1"/>
</dbReference>
<feature type="chain" id="PRO_5045611968" evidence="2">
    <location>
        <begin position="30"/>
        <end position="313"/>
    </location>
</feature>
<evidence type="ECO:0000313" key="4">
    <source>
        <dbReference type="EMBL" id="MFB9057941.1"/>
    </source>
</evidence>
<dbReference type="EMBL" id="JBHMFC010000103">
    <property type="protein sequence ID" value="MFB9057941.1"/>
    <property type="molecule type" value="Genomic_DNA"/>
</dbReference>
<dbReference type="InterPro" id="IPR022409">
    <property type="entry name" value="PKD/Chitinase_dom"/>
</dbReference>
<keyword evidence="2" id="KW-0732">Signal</keyword>
<dbReference type="SUPFAM" id="SSF49299">
    <property type="entry name" value="PKD domain"/>
    <property type="match status" value="1"/>
</dbReference>
<dbReference type="InterPro" id="IPR000601">
    <property type="entry name" value="PKD_dom"/>
</dbReference>
<feature type="signal peptide" evidence="2">
    <location>
        <begin position="1"/>
        <end position="29"/>
    </location>
</feature>
<organism evidence="4 5">
    <name type="scientific">Mariniflexile ostreae</name>
    <dbReference type="NCBI Taxonomy" id="1520892"/>
    <lineage>
        <taxon>Bacteria</taxon>
        <taxon>Pseudomonadati</taxon>
        <taxon>Bacteroidota</taxon>
        <taxon>Flavobacteriia</taxon>
        <taxon>Flavobacteriales</taxon>
        <taxon>Flavobacteriaceae</taxon>
        <taxon>Mariniflexile</taxon>
    </lineage>
</organism>
<evidence type="ECO:0000313" key="5">
    <source>
        <dbReference type="Proteomes" id="UP001589585"/>
    </source>
</evidence>
<dbReference type="InterPro" id="IPR035986">
    <property type="entry name" value="PKD_dom_sf"/>
</dbReference>
<reference evidence="4 5" key="1">
    <citation type="submission" date="2024-09" db="EMBL/GenBank/DDBJ databases">
        <authorList>
            <person name="Sun Q."/>
            <person name="Mori K."/>
        </authorList>
    </citation>
    <scope>NUCLEOTIDE SEQUENCE [LARGE SCALE GENOMIC DNA]</scope>
    <source>
        <strain evidence="4 5">CECT 8622</strain>
    </source>
</reference>
<dbReference type="Proteomes" id="UP001589585">
    <property type="component" value="Unassembled WGS sequence"/>
</dbReference>
<dbReference type="Gene3D" id="2.60.120.260">
    <property type="entry name" value="Galactose-binding domain-like"/>
    <property type="match status" value="1"/>
</dbReference>
<sequence length="313" mass="33210">MKKINNLKKRVSGVCVLAVACIAAISVTACDPTIDSLSYDLPEANSKADLTPPEASFKATVTTDFLTYDFSNTSSSATDYVWDYGDGNTSTGIDGLNTFPAEGVYTVTLTAKDKLGVSDTFSLEIEVIEPEIPPAIYPEILNGNFDAGTSNWKPADCTGCSTNAFNASSDGSPDNYDGTPSGASKTPGAKYTSATSAGPITNDTRFGYQEITVSPNTNYILEYEYAIKTDVDDIEGGDRVIVSIVDAWYGDAGLAAASTPLVSLVGDEANGKGNFKVVRQVFESNATGQIAILMYAITKDEIFVDNIKVYPVQ</sequence>
<dbReference type="PROSITE" id="PS50093">
    <property type="entry name" value="PKD"/>
    <property type="match status" value="1"/>
</dbReference>
<dbReference type="CDD" id="cd00146">
    <property type="entry name" value="PKD"/>
    <property type="match status" value="1"/>
</dbReference>
<dbReference type="RefSeq" id="WP_379862191.1">
    <property type="nucleotide sequence ID" value="NZ_JBHMFC010000103.1"/>
</dbReference>
<proteinExistence type="predicted"/>
<dbReference type="InterPro" id="IPR013783">
    <property type="entry name" value="Ig-like_fold"/>
</dbReference>
<evidence type="ECO:0000256" key="1">
    <source>
        <dbReference type="SAM" id="MobiDB-lite"/>
    </source>
</evidence>
<dbReference type="PROSITE" id="PS51257">
    <property type="entry name" value="PROKAR_LIPOPROTEIN"/>
    <property type="match status" value="1"/>
</dbReference>
<feature type="domain" description="PKD" evidence="3">
    <location>
        <begin position="66"/>
        <end position="127"/>
    </location>
</feature>
<evidence type="ECO:0000259" key="3">
    <source>
        <dbReference type="PROSITE" id="PS50093"/>
    </source>
</evidence>
<protein>
    <submittedName>
        <fullName evidence="4">PKD domain-containing protein</fullName>
    </submittedName>
</protein>
<gene>
    <name evidence="4" type="ORF">ACFFU9_14435</name>
</gene>
<accession>A0ABV5FEQ9</accession>
<evidence type="ECO:0000256" key="2">
    <source>
        <dbReference type="SAM" id="SignalP"/>
    </source>
</evidence>
<dbReference type="Pfam" id="PF18911">
    <property type="entry name" value="PKD_4"/>
    <property type="match status" value="1"/>
</dbReference>
<comment type="caution">
    <text evidence="4">The sequence shown here is derived from an EMBL/GenBank/DDBJ whole genome shotgun (WGS) entry which is preliminary data.</text>
</comment>
<feature type="region of interest" description="Disordered" evidence="1">
    <location>
        <begin position="168"/>
        <end position="196"/>
    </location>
</feature>
<dbReference type="SMART" id="SM00089">
    <property type="entry name" value="PKD"/>
    <property type="match status" value="1"/>
</dbReference>
<name>A0ABV5FEQ9_9FLAO</name>